<evidence type="ECO:0000313" key="2">
    <source>
        <dbReference type="EMBL" id="KAA9354265.1"/>
    </source>
</evidence>
<name>A0A5N1JGE4_9HYPH</name>
<dbReference type="AlphaFoldDB" id="A0A5N1JGE4"/>
<protein>
    <submittedName>
        <fullName evidence="2">ImmA/IrrE family metallo-endopeptidase</fullName>
    </submittedName>
</protein>
<accession>A0A5N1JGE4</accession>
<organism evidence="2 3">
    <name type="scientific">Ochrobactrum quorumnocens</name>
    <dbReference type="NCBI Taxonomy" id="271865"/>
    <lineage>
        <taxon>Bacteria</taxon>
        <taxon>Pseudomonadati</taxon>
        <taxon>Pseudomonadota</taxon>
        <taxon>Alphaproteobacteria</taxon>
        <taxon>Hyphomicrobiales</taxon>
        <taxon>Brucellaceae</taxon>
        <taxon>Brucella/Ochrobactrum group</taxon>
        <taxon>Ochrobactrum</taxon>
    </lineage>
</organism>
<dbReference type="PANTHER" id="PTHR43236">
    <property type="entry name" value="ANTITOXIN HIGA1"/>
    <property type="match status" value="1"/>
</dbReference>
<dbReference type="Pfam" id="PF06114">
    <property type="entry name" value="Peptidase_M78"/>
    <property type="match status" value="1"/>
</dbReference>
<dbReference type="PANTHER" id="PTHR43236:SF2">
    <property type="entry name" value="BLL0069 PROTEIN"/>
    <property type="match status" value="1"/>
</dbReference>
<proteinExistence type="predicted"/>
<feature type="domain" description="IrrE N-terminal-like" evidence="1">
    <location>
        <begin position="169"/>
        <end position="302"/>
    </location>
</feature>
<evidence type="ECO:0000259" key="1">
    <source>
        <dbReference type="Pfam" id="PF06114"/>
    </source>
</evidence>
<evidence type="ECO:0000313" key="3">
    <source>
        <dbReference type="Proteomes" id="UP000327108"/>
    </source>
</evidence>
<gene>
    <name evidence="2" type="ORF">F3W84_22675</name>
</gene>
<sequence>MAKALINHRMLAWASERADMDANAIADRLKIDTAKAEGWLDGASAPTFRQAQVIANILHVPFGFFFLENPPVEELPIPDLRTIGGDPARSLDLNFRDLLKDILFKRDWYRDHIADVDGNELAFVGRFGVNDDTATIAQNMRNVLFGPDGDPQPAATWEAHLTNLMKAAEAAGIWVMRNGVVGSNTHRPLSIEQFRGFAISDRLVPLIFINGRDAKAAQIFTLAHELAHIWLGESGISNVNLGEFDYGTHRQLERKCNAIAAEFLVPEVRFRDQWLEERSFVMNVDANARIFRVSRVVIARRALDLGLIDRDDYRAFFAAEAARWQRADDANGGSFYRVLPIRNGARFTNSVVGEAISGRLLLRQAASLLNTQPASILKFHRKQQAA</sequence>
<dbReference type="EMBL" id="VYXQ01000035">
    <property type="protein sequence ID" value="KAA9354265.1"/>
    <property type="molecule type" value="Genomic_DNA"/>
</dbReference>
<dbReference type="InterPro" id="IPR052345">
    <property type="entry name" value="Rad_response_metalloprotease"/>
</dbReference>
<dbReference type="InterPro" id="IPR010359">
    <property type="entry name" value="IrrE_HExxH"/>
</dbReference>
<keyword evidence="3" id="KW-1185">Reference proteome</keyword>
<reference evidence="2 3" key="1">
    <citation type="submission" date="2019-09" db="EMBL/GenBank/DDBJ databases">
        <title>Biological control of the noxious weed angled onion (Allium triquetrum) thwarted by endophytic bacteria in Victoria, Australia.</title>
        <authorList>
            <person name="Tehranchian P."/>
            <person name="Adair R.J."/>
            <person name="Van T.H."/>
            <person name="Morrison P.D."/>
            <person name="Williams H."/>
            <person name="Lawrie A.C."/>
        </authorList>
    </citation>
    <scope>NUCLEOTIDE SEQUENCE [LARGE SCALE GENOMIC DNA]</scope>
    <source>
        <strain evidence="2 3">RPTAtOch1</strain>
    </source>
</reference>
<dbReference type="Proteomes" id="UP000327108">
    <property type="component" value="Unassembled WGS sequence"/>
</dbReference>
<comment type="caution">
    <text evidence="2">The sequence shown here is derived from an EMBL/GenBank/DDBJ whole genome shotgun (WGS) entry which is preliminary data.</text>
</comment>
<dbReference type="RefSeq" id="WP_151096025.1">
    <property type="nucleotide sequence ID" value="NZ_VYXQ01000035.1"/>
</dbReference>
<dbReference type="Gene3D" id="1.10.10.2910">
    <property type="match status" value="1"/>
</dbReference>